<sequence length="423" mass="47770">MPANISSATVLDPRTSGLVIEAFASLLQTCQQGNTSCPTSDTSQGALPTDRIKARSALLTQLQGQFLPLLKRGLGGLLQTLEPSALRKNPTRNLNDTLKITTTLDHTLNQIITSVKSIATRPITRDRSAHEKDRDSGLVKIFRCHALLDLIRDFIPYEIRQLFYNYQRFIQQFLESRAFDSGTESDEAYPELLTLRAEIIKTTYLSLRDIDNLIRWSTLSDFSILQTNWERREKQINLSLKLLALHTDFKDHSRKHTEDESEDAIITTSSPQLVRLVQSAIPLVKLLRILFNKLLNTPTGRPPFTLEGMSSADVQLLNSHSFKITSYVDAIVVRLVDMHKRRYAVDGDIILLEGLANKVTGAFDSYLVLIGSRLVPLASQPSLYPSENLFDTYLTTLRLPFQNALSLFKTALHHDYLEIQYGI</sequence>
<dbReference type="PANTHER" id="PTHR33069:SF3">
    <property type="entry name" value="DYNEIN HEAVY CHAIN TAIL DOMAIN-CONTAINING PROTEIN"/>
    <property type="match status" value="1"/>
</dbReference>
<evidence type="ECO:0000313" key="2">
    <source>
        <dbReference type="Proteomes" id="UP000054564"/>
    </source>
</evidence>
<evidence type="ECO:0000313" key="1">
    <source>
        <dbReference type="EMBL" id="KNE93423.1"/>
    </source>
</evidence>
<protein>
    <submittedName>
        <fullName evidence="1">Uncharacterized protein</fullName>
    </submittedName>
</protein>
<gene>
    <name evidence="1" type="ORF">PSTG_13245</name>
</gene>
<dbReference type="PANTHER" id="PTHR33069">
    <property type="entry name" value="CHROMOSOME 7, WHOLE GENOME SHOTGUN SEQUENCE-RELATED"/>
    <property type="match status" value="1"/>
</dbReference>
<organism evidence="1 2">
    <name type="scientific">Puccinia striiformis f. sp. tritici PST-78</name>
    <dbReference type="NCBI Taxonomy" id="1165861"/>
    <lineage>
        <taxon>Eukaryota</taxon>
        <taxon>Fungi</taxon>
        <taxon>Dikarya</taxon>
        <taxon>Basidiomycota</taxon>
        <taxon>Pucciniomycotina</taxon>
        <taxon>Pucciniomycetes</taxon>
        <taxon>Pucciniales</taxon>
        <taxon>Pucciniaceae</taxon>
        <taxon>Puccinia</taxon>
    </lineage>
</organism>
<keyword evidence="2" id="KW-1185">Reference proteome</keyword>
<proteinExistence type="predicted"/>
<reference evidence="2" key="1">
    <citation type="submission" date="2014-03" db="EMBL/GenBank/DDBJ databases">
        <title>The Genome Sequence of Puccinia striiformis f. sp. tritici PST-78.</title>
        <authorList>
            <consortium name="The Broad Institute Genome Sequencing Platform"/>
            <person name="Cuomo C."/>
            <person name="Hulbert S."/>
            <person name="Chen X."/>
            <person name="Walker B."/>
            <person name="Young S.K."/>
            <person name="Zeng Q."/>
            <person name="Gargeya S."/>
            <person name="Fitzgerald M."/>
            <person name="Haas B."/>
            <person name="Abouelleil A."/>
            <person name="Alvarado L."/>
            <person name="Arachchi H.M."/>
            <person name="Berlin A.M."/>
            <person name="Chapman S.B."/>
            <person name="Goldberg J."/>
            <person name="Griggs A."/>
            <person name="Gujja S."/>
            <person name="Hansen M."/>
            <person name="Howarth C."/>
            <person name="Imamovic A."/>
            <person name="Larimer J."/>
            <person name="McCowan C."/>
            <person name="Montmayeur A."/>
            <person name="Murphy C."/>
            <person name="Neiman D."/>
            <person name="Pearson M."/>
            <person name="Priest M."/>
            <person name="Roberts A."/>
            <person name="Saif S."/>
            <person name="Shea T."/>
            <person name="Sisk P."/>
            <person name="Sykes S."/>
            <person name="Wortman J."/>
            <person name="Nusbaum C."/>
            <person name="Birren B."/>
        </authorList>
    </citation>
    <scope>NUCLEOTIDE SEQUENCE [LARGE SCALE GENOMIC DNA]</scope>
    <source>
        <strain evidence="2">race PST-78</strain>
    </source>
</reference>
<accession>A0A0L0V2A1</accession>
<dbReference type="Proteomes" id="UP000054564">
    <property type="component" value="Unassembled WGS sequence"/>
</dbReference>
<dbReference type="EMBL" id="AJIL01000138">
    <property type="protein sequence ID" value="KNE93423.1"/>
    <property type="molecule type" value="Genomic_DNA"/>
</dbReference>
<dbReference type="AlphaFoldDB" id="A0A0L0V2A1"/>
<name>A0A0L0V2A1_9BASI</name>
<comment type="caution">
    <text evidence="1">The sequence shown here is derived from an EMBL/GenBank/DDBJ whole genome shotgun (WGS) entry which is preliminary data.</text>
</comment>